<comment type="cofactor">
    <cofactor evidence="1">
        <name>L-ascorbate</name>
        <dbReference type="ChEBI" id="CHEBI:38290"/>
    </cofactor>
</comment>
<keyword evidence="7" id="KW-0408">Iron</keyword>
<dbReference type="SMART" id="SM00702">
    <property type="entry name" value="P4Hc"/>
    <property type="match status" value="1"/>
</dbReference>
<evidence type="ECO:0000259" key="10">
    <source>
        <dbReference type="PROSITE" id="PS51471"/>
    </source>
</evidence>
<feature type="compositionally biased region" description="Acidic residues" evidence="9">
    <location>
        <begin position="231"/>
        <end position="243"/>
    </location>
</feature>
<feature type="region of interest" description="Disordered" evidence="9">
    <location>
        <begin position="485"/>
        <end position="505"/>
    </location>
</feature>
<dbReference type="Gene3D" id="2.60.120.620">
    <property type="entry name" value="q2cbj1_9rhob like domain"/>
    <property type="match status" value="1"/>
</dbReference>
<dbReference type="InterPro" id="IPR006620">
    <property type="entry name" value="Pro_4_hyd_alph"/>
</dbReference>
<comment type="caution">
    <text evidence="11">The sequence shown here is derived from an EMBL/GenBank/DDBJ whole genome shotgun (WGS) entry which is preliminary data.</text>
</comment>
<dbReference type="InterPro" id="IPR051842">
    <property type="entry name" value="uS12_prolyl_hydroxylase"/>
</dbReference>
<dbReference type="InterPro" id="IPR043044">
    <property type="entry name" value="TPA1/Ofd1_C"/>
</dbReference>
<feature type="compositionally biased region" description="Low complexity" evidence="9">
    <location>
        <begin position="25"/>
        <end position="34"/>
    </location>
</feature>
<keyword evidence="12" id="KW-1185">Reference proteome</keyword>
<dbReference type="GO" id="GO:0031543">
    <property type="term" value="F:peptidyl-proline dioxygenase activity"/>
    <property type="evidence" value="ECO:0007669"/>
    <property type="project" value="UniProtKB-ARBA"/>
</dbReference>
<evidence type="ECO:0000256" key="2">
    <source>
        <dbReference type="ARBA" id="ARBA00007443"/>
    </source>
</evidence>
<accession>A0ABD3RV95</accession>
<dbReference type="PANTHER" id="PTHR12117">
    <property type="entry name" value="HISTONE ACETYLTRANSFERASE COMPLEX"/>
    <property type="match status" value="1"/>
</dbReference>
<feature type="region of interest" description="Disordered" evidence="9">
    <location>
        <begin position="227"/>
        <end position="253"/>
    </location>
</feature>
<evidence type="ECO:0000256" key="7">
    <source>
        <dbReference type="ARBA" id="ARBA00023004"/>
    </source>
</evidence>
<evidence type="ECO:0000256" key="5">
    <source>
        <dbReference type="ARBA" id="ARBA00022964"/>
    </source>
</evidence>
<organism evidence="11 12">
    <name type="scientific">Cyclostephanos tholiformis</name>
    <dbReference type="NCBI Taxonomy" id="382380"/>
    <lineage>
        <taxon>Eukaryota</taxon>
        <taxon>Sar</taxon>
        <taxon>Stramenopiles</taxon>
        <taxon>Ochrophyta</taxon>
        <taxon>Bacillariophyta</taxon>
        <taxon>Coscinodiscophyceae</taxon>
        <taxon>Thalassiosirophycidae</taxon>
        <taxon>Stephanodiscales</taxon>
        <taxon>Stephanodiscaceae</taxon>
        <taxon>Cyclostephanos</taxon>
    </lineage>
</organism>
<feature type="region of interest" description="Disordered" evidence="9">
    <location>
        <begin position="1"/>
        <end position="55"/>
    </location>
</feature>
<evidence type="ECO:0000256" key="3">
    <source>
        <dbReference type="ARBA" id="ARBA00022723"/>
    </source>
</evidence>
<comment type="similarity">
    <text evidence="2">Belongs to the TPA1 family.</text>
</comment>
<dbReference type="InterPro" id="IPR019601">
    <property type="entry name" value="Oxoglutarate/Fe-dep_Oase_C"/>
</dbReference>
<keyword evidence="6" id="KW-0560">Oxidoreductase</keyword>
<dbReference type="Pfam" id="PF10637">
    <property type="entry name" value="Ofd1_CTDD"/>
    <property type="match status" value="1"/>
</dbReference>
<proteinExistence type="inferred from homology"/>
<evidence type="ECO:0000256" key="6">
    <source>
        <dbReference type="ARBA" id="ARBA00023002"/>
    </source>
</evidence>
<dbReference type="GO" id="GO:0031418">
    <property type="term" value="F:L-ascorbic acid binding"/>
    <property type="evidence" value="ECO:0007669"/>
    <property type="project" value="UniProtKB-KW"/>
</dbReference>
<gene>
    <name evidence="11" type="ORF">ACHAXA_011629</name>
</gene>
<comment type="catalytic activity">
    <reaction evidence="8">
        <text>[ribosomal protein uS12]-L-proline + 2-oxoglutarate + O2 = [ribosomal protein uS12]-(3S)-3-hydroxy-L-proline + succinate + CO2</text>
        <dbReference type="Rhea" id="RHEA:54156"/>
        <dbReference type="Rhea" id="RHEA-COMP:13816"/>
        <dbReference type="Rhea" id="RHEA-COMP:13818"/>
        <dbReference type="ChEBI" id="CHEBI:15379"/>
        <dbReference type="ChEBI" id="CHEBI:16526"/>
        <dbReference type="ChEBI" id="CHEBI:16810"/>
        <dbReference type="ChEBI" id="CHEBI:30031"/>
        <dbReference type="ChEBI" id="CHEBI:50342"/>
        <dbReference type="ChEBI" id="CHEBI:85428"/>
    </reaction>
</comment>
<dbReference type="InterPro" id="IPR039558">
    <property type="entry name" value="TPA1/OFD1_N"/>
</dbReference>
<evidence type="ECO:0000313" key="11">
    <source>
        <dbReference type="EMBL" id="KAL3816132.1"/>
    </source>
</evidence>
<keyword evidence="5" id="KW-0223">Dioxygenase</keyword>
<keyword evidence="4" id="KW-0847">Vitamin C</keyword>
<reference evidence="11 12" key="1">
    <citation type="submission" date="2024-10" db="EMBL/GenBank/DDBJ databases">
        <title>Updated reference genomes for cyclostephanoid diatoms.</title>
        <authorList>
            <person name="Roberts W.R."/>
            <person name="Alverson A.J."/>
        </authorList>
    </citation>
    <scope>NUCLEOTIDE SEQUENCE [LARGE SCALE GENOMIC DNA]</scope>
    <source>
        <strain evidence="11 12">AJA228-03</strain>
    </source>
</reference>
<evidence type="ECO:0000256" key="4">
    <source>
        <dbReference type="ARBA" id="ARBA00022896"/>
    </source>
</evidence>
<name>A0ABD3RV95_9STRA</name>
<dbReference type="EMBL" id="JALLPB020000164">
    <property type="protein sequence ID" value="KAL3816132.1"/>
    <property type="molecule type" value="Genomic_DNA"/>
</dbReference>
<feature type="domain" description="Fe2OG dioxygenase" evidence="10">
    <location>
        <begin position="172"/>
        <end position="305"/>
    </location>
</feature>
<protein>
    <recommendedName>
        <fullName evidence="10">Fe2OG dioxygenase domain-containing protein</fullName>
    </recommendedName>
</protein>
<evidence type="ECO:0000256" key="1">
    <source>
        <dbReference type="ARBA" id="ARBA00001961"/>
    </source>
</evidence>
<dbReference type="Proteomes" id="UP001530377">
    <property type="component" value="Unassembled WGS sequence"/>
</dbReference>
<dbReference type="GO" id="GO:0046872">
    <property type="term" value="F:metal ion binding"/>
    <property type="evidence" value="ECO:0007669"/>
    <property type="project" value="UniProtKB-KW"/>
</dbReference>
<dbReference type="InterPro" id="IPR005123">
    <property type="entry name" value="Oxoglu/Fe-dep_dioxygenase_dom"/>
</dbReference>
<dbReference type="PANTHER" id="PTHR12117:SF0">
    <property type="entry name" value="PROLYL 3-HYDROXYLASE OGFOD1"/>
    <property type="match status" value="1"/>
</dbReference>
<keyword evidence="3" id="KW-0479">Metal-binding</keyword>
<dbReference type="AlphaFoldDB" id="A0ABD3RV95"/>
<feature type="compositionally biased region" description="Polar residues" evidence="9">
    <location>
        <begin position="35"/>
        <end position="51"/>
    </location>
</feature>
<dbReference type="Pfam" id="PF13661">
    <property type="entry name" value="2OG-FeII_Oxy_4"/>
    <property type="match status" value="2"/>
</dbReference>
<feature type="region of interest" description="Disordered" evidence="9">
    <location>
        <begin position="323"/>
        <end position="362"/>
    </location>
</feature>
<evidence type="ECO:0000313" key="12">
    <source>
        <dbReference type="Proteomes" id="UP001530377"/>
    </source>
</evidence>
<sequence length="692" mass="77376">MEEESIKRQQPANKRSRTNDKNEVSSSSSSSSSSNVETNNGTVPSYHVDNTNNDDDESVLYPISPLVLSRANEFSSSYRDNLPYPHGIIREFCRGGFLESVLSELKNHTRVKFKETDLFRVYQSIDLGNLQRGTDLATKMPSLMRLKDALYSSEYRSFVESISGLDPGTLTDEVDCAANCHAKGCHLLCHDDVIGTRAISYILYLTDGMPMWKDEYGGRLELYDAVPEGGGAEDDDDDDDNDDFGNGPTSRRRRWVPSAIPSKAILPEFNSLAYFAVKPGVSFHSVQEVFVSDRPRLSIQGWYHAKCTPFDIDNATLRRLKSSGRGEDTEGDFVPLLPDPFATSSRDRHDDDDDDDKGGGRRHALNHAEITFLRRYINDTYLTKGSMDTIRERFEEDSSVKLRHFLNDEWNDIISRSSSREDERDMLGNDRPALDYRVGTMNDGNRWRVVGPAHKQRFLEYDDGYDDGYDGGYDDDDGKKEVDEKVASDATSVNDRPGPSMTTGDGLRHLRRVVFRSAAFGRWLGSVTSLGPPLGHRGRIRRFRPGLDYTVAHHGILTRDPVLDATLCFCAGDGRQCKFDEETNDLLGSDDDAIWESGDVGGFECYIAADDDGKDGGGGGPDDEYDEEDDTKLLSVSASNNTLSLVYRDPGTMRFVKYVGAGAPSSRWDIALEYDVNSTEDPDSEQHEDDDE</sequence>
<dbReference type="Gene3D" id="3.60.130.20">
    <property type="entry name" value="Oxoglutarate/iron-dependent oxygenase, C-terminal degradation domain"/>
    <property type="match status" value="1"/>
</dbReference>
<evidence type="ECO:0000256" key="8">
    <source>
        <dbReference type="ARBA" id="ARBA00047444"/>
    </source>
</evidence>
<evidence type="ECO:0000256" key="9">
    <source>
        <dbReference type="SAM" id="MobiDB-lite"/>
    </source>
</evidence>
<dbReference type="PROSITE" id="PS51471">
    <property type="entry name" value="FE2OG_OXY"/>
    <property type="match status" value="1"/>
</dbReference>